<name>A0A225AVX0_TALAT</name>
<evidence type="ECO:0000256" key="1">
    <source>
        <dbReference type="SAM" id="MobiDB-lite"/>
    </source>
</evidence>
<sequence>MPASTDESWRRSDLHEQVQDMISKYESIKPSHALRYIIGTSKLYVLFCELIEHHIGIILSRSQEIEDGHITVYDKCLLDLCGNGREVHRQAGQELYIREFLGIDPDSLVERDVEEMLDREILARGVFVRSSRPLTPACPRSVSAEDEKVNIAAPPLEDHGPPFSTTSSDTYGTNFARNSAVNTNIKRMLHIYFEAKSDFYRIESSQSPPSSSDDYQRIANAAKFLRDSAENALDYLQAQDLITSHCDELMAELQAVFKYAKSRAIECLGGRKRRFEIEGRNRYYYNSNKPSSLSPAREARRGSFRSDDRVQDSPQPRIHRRVADRYSGSGSHHQHLWHPYARHEGSRSRRSAADRKSF</sequence>
<dbReference type="RefSeq" id="XP_020117758.1">
    <property type="nucleotide sequence ID" value="XM_020262087.1"/>
</dbReference>
<dbReference type="STRING" id="1441469.A0A225AVX0"/>
<dbReference type="AlphaFoldDB" id="A0A225AVX0"/>
<feature type="compositionally biased region" description="Basic and acidic residues" evidence="1">
    <location>
        <begin position="297"/>
        <end position="311"/>
    </location>
</feature>
<evidence type="ECO:0000313" key="3">
    <source>
        <dbReference type="Proteomes" id="UP000214365"/>
    </source>
</evidence>
<organism evidence="2 3">
    <name type="scientific">Talaromyces atroroseus</name>
    <dbReference type="NCBI Taxonomy" id="1441469"/>
    <lineage>
        <taxon>Eukaryota</taxon>
        <taxon>Fungi</taxon>
        <taxon>Dikarya</taxon>
        <taxon>Ascomycota</taxon>
        <taxon>Pezizomycotina</taxon>
        <taxon>Eurotiomycetes</taxon>
        <taxon>Eurotiomycetidae</taxon>
        <taxon>Eurotiales</taxon>
        <taxon>Trichocomaceae</taxon>
        <taxon>Talaromyces</taxon>
        <taxon>Talaromyces sect. Trachyspermi</taxon>
    </lineage>
</organism>
<evidence type="ECO:0000313" key="2">
    <source>
        <dbReference type="EMBL" id="OKL57637.1"/>
    </source>
</evidence>
<dbReference type="Proteomes" id="UP000214365">
    <property type="component" value="Unassembled WGS sequence"/>
</dbReference>
<feature type="region of interest" description="Disordered" evidence="1">
    <location>
        <begin position="286"/>
        <end position="358"/>
    </location>
</feature>
<protein>
    <submittedName>
        <fullName evidence="2">Uncharacterized protein</fullName>
    </submittedName>
</protein>
<feature type="compositionally biased region" description="Basic and acidic residues" evidence="1">
    <location>
        <begin position="341"/>
        <end position="358"/>
    </location>
</feature>
<proteinExistence type="predicted"/>
<dbReference type="GeneID" id="31006931"/>
<dbReference type="OrthoDB" id="5296805at2759"/>
<dbReference type="EMBL" id="LFMY01000011">
    <property type="protein sequence ID" value="OKL57637.1"/>
    <property type="molecule type" value="Genomic_DNA"/>
</dbReference>
<gene>
    <name evidence="2" type="ORF">UA08_07175</name>
</gene>
<keyword evidence="3" id="KW-1185">Reference proteome</keyword>
<accession>A0A225AVX0</accession>
<reference evidence="2 3" key="1">
    <citation type="submission" date="2015-06" db="EMBL/GenBank/DDBJ databases">
        <title>Talaromyces atroroseus IBT 11181 draft genome.</title>
        <authorList>
            <person name="Rasmussen K.B."/>
            <person name="Rasmussen S."/>
            <person name="Petersen B."/>
            <person name="Sicheritz-Ponten T."/>
            <person name="Mortensen U.H."/>
            <person name="Thrane U."/>
        </authorList>
    </citation>
    <scope>NUCLEOTIDE SEQUENCE [LARGE SCALE GENOMIC DNA]</scope>
    <source>
        <strain evidence="2 3">IBT 11181</strain>
    </source>
</reference>
<comment type="caution">
    <text evidence="2">The sequence shown here is derived from an EMBL/GenBank/DDBJ whole genome shotgun (WGS) entry which is preliminary data.</text>
</comment>